<dbReference type="Proteomes" id="UP000664859">
    <property type="component" value="Unassembled WGS sequence"/>
</dbReference>
<feature type="compositionally biased region" description="Basic and acidic residues" evidence="1">
    <location>
        <begin position="278"/>
        <end position="288"/>
    </location>
</feature>
<gene>
    <name evidence="2" type="ORF">JKP88DRAFT_250483</name>
</gene>
<feature type="region of interest" description="Disordered" evidence="1">
    <location>
        <begin position="46"/>
        <end position="69"/>
    </location>
</feature>
<feature type="region of interest" description="Disordered" evidence="1">
    <location>
        <begin position="278"/>
        <end position="388"/>
    </location>
</feature>
<feature type="region of interest" description="Disordered" evidence="1">
    <location>
        <begin position="686"/>
        <end position="729"/>
    </location>
</feature>
<evidence type="ECO:0000313" key="3">
    <source>
        <dbReference type="Proteomes" id="UP000664859"/>
    </source>
</evidence>
<name>A0A836C859_9STRA</name>
<comment type="caution">
    <text evidence="2">The sequence shown here is derived from an EMBL/GenBank/DDBJ whole genome shotgun (WGS) entry which is preliminary data.</text>
</comment>
<feature type="compositionally biased region" description="Basic and acidic residues" evidence="1">
    <location>
        <begin position="475"/>
        <end position="484"/>
    </location>
</feature>
<feature type="compositionally biased region" description="Basic and acidic residues" evidence="1">
    <location>
        <begin position="593"/>
        <end position="610"/>
    </location>
</feature>
<dbReference type="EMBL" id="JAFCMP010000555">
    <property type="protein sequence ID" value="KAG5175061.1"/>
    <property type="molecule type" value="Genomic_DNA"/>
</dbReference>
<dbReference type="AlphaFoldDB" id="A0A836C859"/>
<organism evidence="2 3">
    <name type="scientific">Tribonema minus</name>
    <dbReference type="NCBI Taxonomy" id="303371"/>
    <lineage>
        <taxon>Eukaryota</taxon>
        <taxon>Sar</taxon>
        <taxon>Stramenopiles</taxon>
        <taxon>Ochrophyta</taxon>
        <taxon>PX clade</taxon>
        <taxon>Xanthophyceae</taxon>
        <taxon>Tribonematales</taxon>
        <taxon>Tribonemataceae</taxon>
        <taxon>Tribonema</taxon>
    </lineage>
</organism>
<accession>A0A836C859</accession>
<keyword evidence="3" id="KW-1185">Reference proteome</keyword>
<feature type="compositionally biased region" description="Basic and acidic residues" evidence="1">
    <location>
        <begin position="491"/>
        <end position="507"/>
    </location>
</feature>
<feature type="compositionally biased region" description="Basic and acidic residues" evidence="1">
    <location>
        <begin position="450"/>
        <end position="459"/>
    </location>
</feature>
<evidence type="ECO:0000256" key="1">
    <source>
        <dbReference type="SAM" id="MobiDB-lite"/>
    </source>
</evidence>
<reference evidence="2" key="1">
    <citation type="submission" date="2021-02" db="EMBL/GenBank/DDBJ databases">
        <title>First Annotated Genome of the Yellow-green Alga Tribonema minus.</title>
        <authorList>
            <person name="Mahan K.M."/>
        </authorList>
    </citation>
    <scope>NUCLEOTIDE SEQUENCE</scope>
    <source>
        <strain evidence="2">UTEX B ZZ1240</strain>
    </source>
</reference>
<feature type="compositionally biased region" description="Gly residues" evidence="1">
    <location>
        <begin position="307"/>
        <end position="318"/>
    </location>
</feature>
<protein>
    <submittedName>
        <fullName evidence="2">Uncharacterized protein</fullName>
    </submittedName>
</protein>
<feature type="compositionally biased region" description="Basic and acidic residues" evidence="1">
    <location>
        <begin position="320"/>
        <end position="388"/>
    </location>
</feature>
<feature type="region of interest" description="Disordered" evidence="1">
    <location>
        <begin position="575"/>
        <end position="615"/>
    </location>
</feature>
<feature type="compositionally biased region" description="Basic and acidic residues" evidence="1">
    <location>
        <begin position="414"/>
        <end position="427"/>
    </location>
</feature>
<proteinExistence type="predicted"/>
<feature type="region of interest" description="Disordered" evidence="1">
    <location>
        <begin position="414"/>
        <end position="513"/>
    </location>
</feature>
<sequence length="729" mass="79438">MAAIAKLLPIAARSYNLQITRQRPDVTSNHIVWPTIGPATLTAAFPHRRSSQSPHAAALHSPDVHKWSQRESLRIHQPPKNHGPEPEPGTAEYASTHAELLRASAEMFCNIPLCLLTPTERQVAARLEEKHSWPNVEPAVLIKNANDAIFKKEIAGVDAADDQLYSLVRQQELGHFVSDAAIEQAEEDKVESVKVASWNIFVDTNSRQPSSGRLFRVGSALLITGHGRHSRTGKSDLRREVMARARALGLIVTTYRENKGIVAVGTREFMRAVDRVQAAREQEERDRAAAAAAPPPGRGGGSKRGRSSSGGGGGGGGAERVQRARGADCSDRERAHSDSRDRARCRDAARGDRLHARTPERPGARDDRSCDPAHGRPMHSSHDRHACGLPDERATTAAAVAAAVAAAAAARAWQREPSAHVERRHSDPFAAYPERGDRAGHGRYAQRAPQAEEAHERGRSAAAFSERAPYAEPWEQARRADRSQRAPHVTVGDKQRAPLSETRHDDGAPPFKTRYKVPEAAATEAKPHAHYADFNAHFKQDFNRDLNTDFNTYFNTDLKTDFNTRAPFAQTGEHAFHHSASPPPAAQHGRAHGRLEHAARAEGRSHRDAAVDAADDPYSPAAALSIGYDSHAARYDVPSSSRHAAQAAQAAAAVAAAAAARRLLLRDGASHTYSSDDYFYASPHRTGYTDHPWSPHAAAARSWGSASHGAGARRRSPSPDQPRKRSRRE</sequence>
<evidence type="ECO:0000313" key="2">
    <source>
        <dbReference type="EMBL" id="KAG5175061.1"/>
    </source>
</evidence>